<sequence>MGIAFTKYACDQQFGVSVTWTKYTNYMNIEATAHELSHNLGLNHDITGCECDNNTICVMANGDWGLGSDYSHCSINEYNDLIISNELQCLKEKLSVCVNKDEES</sequence>
<dbReference type="PANTHER" id="PTHR11905:SF120">
    <property type="entry name" value="DISINTEGRIN AND METALLOPROTEINASE DOMAIN-CONTAINING PROTEIN 1A"/>
    <property type="match status" value="1"/>
</dbReference>
<gene>
    <name evidence="3" type="ORF">B4U80_13441</name>
</gene>
<proteinExistence type="predicted"/>
<keyword evidence="3" id="KW-0401">Integrin</keyword>
<dbReference type="GO" id="GO:1990913">
    <property type="term" value="C:sperm head plasma membrane"/>
    <property type="evidence" value="ECO:0007669"/>
    <property type="project" value="TreeGrafter"/>
</dbReference>
<dbReference type="Proteomes" id="UP000288716">
    <property type="component" value="Unassembled WGS sequence"/>
</dbReference>
<dbReference type="GO" id="GO:0006508">
    <property type="term" value="P:proteolysis"/>
    <property type="evidence" value="ECO:0007669"/>
    <property type="project" value="InterPro"/>
</dbReference>
<accession>A0A443S688</accession>
<dbReference type="InterPro" id="IPR024079">
    <property type="entry name" value="MetalloPept_cat_dom_sf"/>
</dbReference>
<dbReference type="GO" id="GO:0008584">
    <property type="term" value="P:male gonad development"/>
    <property type="evidence" value="ECO:0007669"/>
    <property type="project" value="TreeGrafter"/>
</dbReference>
<dbReference type="EMBL" id="NCKV01007211">
    <property type="protein sequence ID" value="RWS23059.1"/>
    <property type="molecule type" value="Genomic_DNA"/>
</dbReference>
<reference evidence="3 4" key="1">
    <citation type="journal article" date="2018" name="Gigascience">
        <title>Genomes of trombidid mites reveal novel predicted allergens and laterally-transferred genes associated with secondary metabolism.</title>
        <authorList>
            <person name="Dong X."/>
            <person name="Chaisiri K."/>
            <person name="Xia D."/>
            <person name="Armstrong S.D."/>
            <person name="Fang Y."/>
            <person name="Donnelly M.J."/>
            <person name="Kadowaki T."/>
            <person name="McGarry J.W."/>
            <person name="Darby A.C."/>
            <person name="Makepeace B.L."/>
        </authorList>
    </citation>
    <scope>NUCLEOTIDE SEQUENCE [LARGE SCALE GENOMIC DNA]</scope>
    <source>
        <strain evidence="3">UoL-UT</strain>
    </source>
</reference>
<dbReference type="Gene3D" id="3.40.390.10">
    <property type="entry name" value="Collagenase (Catalytic Domain)"/>
    <property type="match status" value="1"/>
</dbReference>
<keyword evidence="1" id="KW-0479">Metal-binding</keyword>
<dbReference type="PROSITE" id="PS50215">
    <property type="entry name" value="ADAM_MEPRO"/>
    <property type="match status" value="1"/>
</dbReference>
<comment type="caution">
    <text evidence="1">Lacks conserved residue(s) required for the propagation of feature annotation.</text>
</comment>
<organism evidence="3 4">
    <name type="scientific">Leptotrombidium deliense</name>
    <dbReference type="NCBI Taxonomy" id="299467"/>
    <lineage>
        <taxon>Eukaryota</taxon>
        <taxon>Metazoa</taxon>
        <taxon>Ecdysozoa</taxon>
        <taxon>Arthropoda</taxon>
        <taxon>Chelicerata</taxon>
        <taxon>Arachnida</taxon>
        <taxon>Acari</taxon>
        <taxon>Acariformes</taxon>
        <taxon>Trombidiformes</taxon>
        <taxon>Prostigmata</taxon>
        <taxon>Anystina</taxon>
        <taxon>Parasitengona</taxon>
        <taxon>Trombiculoidea</taxon>
        <taxon>Trombiculidae</taxon>
        <taxon>Leptotrombidium</taxon>
    </lineage>
</organism>
<keyword evidence="4" id="KW-1185">Reference proteome</keyword>
<feature type="binding site" evidence="1">
    <location>
        <position position="34"/>
    </location>
    <ligand>
        <name>Zn(2+)</name>
        <dbReference type="ChEBI" id="CHEBI:29105"/>
        <note>catalytic</note>
    </ligand>
</feature>
<dbReference type="VEuPathDB" id="VectorBase:LDEU008981"/>
<evidence type="ECO:0000256" key="1">
    <source>
        <dbReference type="PROSITE-ProRule" id="PRU00276"/>
    </source>
</evidence>
<keyword evidence="1" id="KW-1015">Disulfide bond</keyword>
<dbReference type="OrthoDB" id="5951731at2759"/>
<dbReference type="SUPFAM" id="SSF55486">
    <property type="entry name" value="Metalloproteases ('zincins'), catalytic domain"/>
    <property type="match status" value="1"/>
</dbReference>
<feature type="binding site" evidence="1">
    <location>
        <position position="44"/>
    </location>
    <ligand>
        <name>Zn(2+)</name>
        <dbReference type="ChEBI" id="CHEBI:29105"/>
        <note>catalytic</note>
    </ligand>
</feature>
<name>A0A443S688_9ACAR</name>
<dbReference type="AlphaFoldDB" id="A0A443S688"/>
<feature type="active site" evidence="1">
    <location>
        <position position="35"/>
    </location>
</feature>
<dbReference type="GO" id="GO:0009897">
    <property type="term" value="C:external side of plasma membrane"/>
    <property type="evidence" value="ECO:0007669"/>
    <property type="project" value="TreeGrafter"/>
</dbReference>
<evidence type="ECO:0000313" key="4">
    <source>
        <dbReference type="Proteomes" id="UP000288716"/>
    </source>
</evidence>
<protein>
    <submittedName>
        <fullName evidence="3">Disintegrin and metalloproteinase domain-containing protein 28-like protein</fullName>
    </submittedName>
</protein>
<dbReference type="InterPro" id="IPR001590">
    <property type="entry name" value="Peptidase_M12B"/>
</dbReference>
<dbReference type="GO" id="GO:0046872">
    <property type="term" value="F:metal ion binding"/>
    <property type="evidence" value="ECO:0007669"/>
    <property type="project" value="UniProtKB-KW"/>
</dbReference>
<feature type="binding site" evidence="1">
    <location>
        <position position="38"/>
    </location>
    <ligand>
        <name>Zn(2+)</name>
        <dbReference type="ChEBI" id="CHEBI:29105"/>
        <note>catalytic</note>
    </ligand>
</feature>
<feature type="disulfide bond" evidence="1">
    <location>
        <begin position="49"/>
        <end position="73"/>
    </location>
</feature>
<evidence type="ECO:0000313" key="3">
    <source>
        <dbReference type="EMBL" id="RWS23059.1"/>
    </source>
</evidence>
<comment type="caution">
    <text evidence="3">The sequence shown here is derived from an EMBL/GenBank/DDBJ whole genome shotgun (WGS) entry which is preliminary data.</text>
</comment>
<dbReference type="GO" id="GO:0007229">
    <property type="term" value="P:integrin-mediated signaling pathway"/>
    <property type="evidence" value="ECO:0007669"/>
    <property type="project" value="UniProtKB-KW"/>
</dbReference>
<keyword evidence="1" id="KW-0862">Zinc</keyword>
<feature type="domain" description="Peptidase M12B" evidence="2">
    <location>
        <begin position="1"/>
        <end position="94"/>
    </location>
</feature>
<dbReference type="PANTHER" id="PTHR11905">
    <property type="entry name" value="ADAM A DISINTEGRIN AND METALLOPROTEASE DOMAIN"/>
    <property type="match status" value="1"/>
</dbReference>
<dbReference type="Pfam" id="PF01421">
    <property type="entry name" value="Reprolysin"/>
    <property type="match status" value="1"/>
</dbReference>
<dbReference type="GO" id="GO:0004222">
    <property type="term" value="F:metalloendopeptidase activity"/>
    <property type="evidence" value="ECO:0007669"/>
    <property type="project" value="InterPro"/>
</dbReference>
<evidence type="ECO:0000259" key="2">
    <source>
        <dbReference type="PROSITE" id="PS50215"/>
    </source>
</evidence>